<feature type="domain" description="DUF547" evidence="2">
    <location>
        <begin position="135"/>
        <end position="240"/>
    </location>
</feature>
<feature type="signal peptide" evidence="1">
    <location>
        <begin position="1"/>
        <end position="20"/>
    </location>
</feature>
<reference evidence="3 4" key="1">
    <citation type="submission" date="2020-09" db="EMBL/GenBank/DDBJ databases">
        <title>Bacillus nautilus sp. nov., Chryseoglobus crepusculi sp. nov, and Psychrobacter noctis sp. nov., isolated from deep-sea sponges from the equatorial Atlantic.</title>
        <authorList>
            <person name="Stennett H.L."/>
            <person name="Williams S.E."/>
        </authorList>
    </citation>
    <scope>NUCLEOTIDE SEQUENCE [LARGE SCALE GENOMIC DNA]</scope>
    <source>
        <strain evidence="3 4">28M-24</strain>
    </source>
</reference>
<dbReference type="Pfam" id="PF04784">
    <property type="entry name" value="DUF547"/>
    <property type="match status" value="1"/>
</dbReference>
<feature type="chain" id="PRO_5045282404" evidence="1">
    <location>
        <begin position="21"/>
        <end position="301"/>
    </location>
</feature>
<gene>
    <name evidence="3" type="ORF">IEG06_11400</name>
</gene>
<dbReference type="EMBL" id="JACXXH010000006">
    <property type="protein sequence ID" value="MBD3864058.1"/>
    <property type="molecule type" value="Genomic_DNA"/>
</dbReference>
<proteinExistence type="predicted"/>
<dbReference type="PANTHER" id="PTHR46361:SF3">
    <property type="entry name" value="ELECTRON CARRIER_ PROTEIN DISULFIDE OXIDOREDUCTASE"/>
    <property type="match status" value="1"/>
</dbReference>
<evidence type="ECO:0000259" key="2">
    <source>
        <dbReference type="Pfam" id="PF04784"/>
    </source>
</evidence>
<name>A0ABR8LV51_9FLAO</name>
<evidence type="ECO:0000256" key="1">
    <source>
        <dbReference type="SAM" id="SignalP"/>
    </source>
</evidence>
<dbReference type="RefSeq" id="WP_191101497.1">
    <property type="nucleotide sequence ID" value="NZ_JACXXH010000006.1"/>
</dbReference>
<dbReference type="Proteomes" id="UP000627521">
    <property type="component" value="Unassembled WGS sequence"/>
</dbReference>
<organism evidence="3 4">
    <name type="scientific">Olleya marilimosa</name>
    <dbReference type="NCBI Taxonomy" id="272164"/>
    <lineage>
        <taxon>Bacteria</taxon>
        <taxon>Pseudomonadati</taxon>
        <taxon>Bacteroidota</taxon>
        <taxon>Flavobacteriia</taxon>
        <taxon>Flavobacteriales</taxon>
        <taxon>Flavobacteriaceae</taxon>
    </lineage>
</organism>
<protein>
    <submittedName>
        <fullName evidence="3">DUF547 domain-containing protein</fullName>
    </submittedName>
</protein>
<evidence type="ECO:0000313" key="3">
    <source>
        <dbReference type="EMBL" id="MBD3864058.1"/>
    </source>
</evidence>
<keyword evidence="4" id="KW-1185">Reference proteome</keyword>
<dbReference type="InterPro" id="IPR006869">
    <property type="entry name" value="DUF547"/>
</dbReference>
<dbReference type="PANTHER" id="PTHR46361">
    <property type="entry name" value="ELECTRON CARRIER/ PROTEIN DISULFIDE OXIDOREDUCTASE"/>
    <property type="match status" value="1"/>
</dbReference>
<accession>A0ABR8LV51</accession>
<sequence length="301" mass="35126">MKQLLALALLVLFCACKSTKQTVQNTQIATNNFKKEAIAEAEIKTDNNSKTETKALEENTVLKAKTEIKQDTTIVFNQVLTKTEHSNIHFLWNELLQKHVSANGNVNYKSFKIDHKKLLEYINILAILKSKPEFDSISREEKLAFWINAYNALTIDLIIKNYPVKNIKDIKNPWEQRLWQFGDKWYNLEDIEHKILRKMDEPRIHFAIVCASYSCPKLQNTAFTADNLEQQLTLATQEFLSDTNRNEISENTLKLSKIFRWFDKDFEQNGSLIDFLNKYSNVTISAKAKISYKDYNWDLND</sequence>
<dbReference type="PROSITE" id="PS51257">
    <property type="entry name" value="PROKAR_LIPOPROTEIN"/>
    <property type="match status" value="1"/>
</dbReference>
<comment type="caution">
    <text evidence="3">The sequence shown here is derived from an EMBL/GenBank/DDBJ whole genome shotgun (WGS) entry which is preliminary data.</text>
</comment>
<keyword evidence="1" id="KW-0732">Signal</keyword>
<evidence type="ECO:0000313" key="4">
    <source>
        <dbReference type="Proteomes" id="UP000627521"/>
    </source>
</evidence>